<feature type="coiled-coil region" evidence="4">
    <location>
        <begin position="186"/>
        <end position="259"/>
    </location>
</feature>
<dbReference type="Proteomes" id="UP001591681">
    <property type="component" value="Unassembled WGS sequence"/>
</dbReference>
<dbReference type="InterPro" id="IPR018039">
    <property type="entry name" value="IF_conserved"/>
</dbReference>
<dbReference type="SMART" id="SM01391">
    <property type="entry name" value="Filament"/>
    <property type="match status" value="1"/>
</dbReference>
<dbReference type="Gene3D" id="1.20.5.1160">
    <property type="entry name" value="Vasodilator-stimulated phosphoprotein"/>
    <property type="match status" value="1"/>
</dbReference>
<reference evidence="7 8" key="1">
    <citation type="submission" date="2024-09" db="EMBL/GenBank/DDBJ databases">
        <title>A chromosome-level genome assembly of Gray's grenadier anchovy, Coilia grayii.</title>
        <authorList>
            <person name="Fu Z."/>
        </authorList>
    </citation>
    <scope>NUCLEOTIDE SEQUENCE [LARGE SCALE GENOMIC DNA]</scope>
    <source>
        <strain evidence="7">G4</strain>
        <tissue evidence="7">Muscle</tissue>
    </source>
</reference>
<dbReference type="SUPFAM" id="SSF64593">
    <property type="entry name" value="Intermediate filament protein, coiled coil region"/>
    <property type="match status" value="2"/>
</dbReference>
<feature type="compositionally biased region" description="Polar residues" evidence="5">
    <location>
        <begin position="430"/>
        <end position="443"/>
    </location>
</feature>
<comment type="similarity">
    <text evidence="3">Belongs to the intermediate filament family.</text>
</comment>
<dbReference type="EMBL" id="JBHFQA010000020">
    <property type="protein sequence ID" value="KAL2081558.1"/>
    <property type="molecule type" value="Genomic_DNA"/>
</dbReference>
<dbReference type="FunFam" id="1.20.5.170:FF:000002">
    <property type="entry name" value="Type I keratin KA11"/>
    <property type="match status" value="1"/>
</dbReference>
<feature type="compositionally biased region" description="Acidic residues" evidence="5">
    <location>
        <begin position="487"/>
        <end position="517"/>
    </location>
</feature>
<keyword evidence="2 4" id="KW-0175">Coiled coil</keyword>
<evidence type="ECO:0000313" key="8">
    <source>
        <dbReference type="Proteomes" id="UP001591681"/>
    </source>
</evidence>
<dbReference type="PROSITE" id="PS51842">
    <property type="entry name" value="IF_ROD_2"/>
    <property type="match status" value="1"/>
</dbReference>
<evidence type="ECO:0000256" key="3">
    <source>
        <dbReference type="RuleBase" id="RU000685"/>
    </source>
</evidence>
<keyword evidence="1 3" id="KW-0403">Intermediate filament</keyword>
<dbReference type="PRINTS" id="PR01248">
    <property type="entry name" value="TYPE1KERATIN"/>
</dbReference>
<evidence type="ECO:0000256" key="5">
    <source>
        <dbReference type="SAM" id="MobiDB-lite"/>
    </source>
</evidence>
<dbReference type="InterPro" id="IPR039008">
    <property type="entry name" value="IF_rod_dom"/>
</dbReference>
<dbReference type="FunFam" id="1.20.5.500:FF:000001">
    <property type="entry name" value="Type II keratin 23"/>
    <property type="match status" value="1"/>
</dbReference>
<dbReference type="PANTHER" id="PTHR23239">
    <property type="entry name" value="INTERMEDIATE FILAMENT"/>
    <property type="match status" value="1"/>
</dbReference>
<feature type="region of interest" description="Disordered" evidence="5">
    <location>
        <begin position="1"/>
        <end position="33"/>
    </location>
</feature>
<evidence type="ECO:0000259" key="6">
    <source>
        <dbReference type="PROSITE" id="PS51842"/>
    </source>
</evidence>
<dbReference type="PANTHER" id="PTHR23239:SF358">
    <property type="entry name" value="KERATIN, TYPE I CYTOSKELETAL 18"/>
    <property type="match status" value="1"/>
</dbReference>
<accession>A0ABD1J6G4</accession>
<feature type="domain" description="IF rod" evidence="6">
    <location>
        <begin position="76"/>
        <end position="388"/>
    </location>
</feature>
<evidence type="ECO:0000256" key="1">
    <source>
        <dbReference type="ARBA" id="ARBA00022754"/>
    </source>
</evidence>
<proteinExistence type="inferred from homology"/>
<gene>
    <name evidence="7" type="ORF">ACEWY4_023411</name>
</gene>
<organism evidence="7 8">
    <name type="scientific">Coilia grayii</name>
    <name type="common">Gray's grenadier anchovy</name>
    <dbReference type="NCBI Taxonomy" id="363190"/>
    <lineage>
        <taxon>Eukaryota</taxon>
        <taxon>Metazoa</taxon>
        <taxon>Chordata</taxon>
        <taxon>Craniata</taxon>
        <taxon>Vertebrata</taxon>
        <taxon>Euteleostomi</taxon>
        <taxon>Actinopterygii</taxon>
        <taxon>Neopterygii</taxon>
        <taxon>Teleostei</taxon>
        <taxon>Clupei</taxon>
        <taxon>Clupeiformes</taxon>
        <taxon>Clupeoidei</taxon>
        <taxon>Engraulidae</taxon>
        <taxon>Coilinae</taxon>
        <taxon>Coilia</taxon>
    </lineage>
</organism>
<keyword evidence="8" id="KW-1185">Reference proteome</keyword>
<dbReference type="PROSITE" id="PS00226">
    <property type="entry name" value="IF_ROD_1"/>
    <property type="match status" value="1"/>
</dbReference>
<feature type="compositionally biased region" description="Acidic residues" evidence="5">
    <location>
        <begin position="444"/>
        <end position="461"/>
    </location>
</feature>
<dbReference type="Pfam" id="PF00038">
    <property type="entry name" value="Filament"/>
    <property type="match status" value="1"/>
</dbReference>
<dbReference type="Gene3D" id="1.20.5.170">
    <property type="match status" value="1"/>
</dbReference>
<evidence type="ECO:0000256" key="4">
    <source>
        <dbReference type="SAM" id="Coils"/>
    </source>
</evidence>
<feature type="coiled-coil region" evidence="4">
    <location>
        <begin position="80"/>
        <end position="157"/>
    </location>
</feature>
<evidence type="ECO:0000256" key="2">
    <source>
        <dbReference type="ARBA" id="ARBA00023054"/>
    </source>
</evidence>
<dbReference type="GO" id="GO:0005882">
    <property type="term" value="C:intermediate filament"/>
    <property type="evidence" value="ECO:0007669"/>
    <property type="project" value="UniProtKB-KW"/>
</dbReference>
<protein>
    <recommendedName>
        <fullName evidence="6">IF rod domain-containing protein</fullName>
    </recommendedName>
</protein>
<dbReference type="AlphaFoldDB" id="A0ABD1J6G4"/>
<comment type="caution">
    <text evidence="7">The sequence shown here is derived from an EMBL/GenBank/DDBJ whole genome shotgun (WGS) entry which is preliminary data.</text>
</comment>
<feature type="coiled-coil region" evidence="4">
    <location>
        <begin position="286"/>
        <end position="352"/>
    </location>
</feature>
<dbReference type="Gene3D" id="1.20.5.500">
    <property type="entry name" value="Single helix bin"/>
    <property type="match status" value="1"/>
</dbReference>
<dbReference type="InterPro" id="IPR002957">
    <property type="entry name" value="Keratin_I"/>
</dbReference>
<feature type="region of interest" description="Disordered" evidence="5">
    <location>
        <begin position="430"/>
        <end position="517"/>
    </location>
</feature>
<name>A0ABD1J6G4_9TELE</name>
<evidence type="ECO:0000313" key="7">
    <source>
        <dbReference type="EMBL" id="KAL2081558.1"/>
    </source>
</evidence>
<sequence>MSFISRSSAATRNFSSSSASGSPGQRRGFSSSASVFGGAGGIGSRISVANVRNLSSMMRPYVKIDNGSPVLSPPNDKETMQGLNDRLAGYLSKVRTLEESNRKLEEKIQEVLKKRGTGNERDWSKYELPLAALKDQLQDMTMENARLLLQIDNARLAADDFKVKFETEQNMRQGVEQDIAGLRKLIDDTHLSRMQLESQIEALRDELITLRRNHEEDVDELKGQINNSNVSVEMDNCKGEDLNETINKIRKDYEKAAQKNREDTEAWYKSKFDNISAEVSKNTEALQTGKSEVNDLRRQKQSLEIDLQALLNMNRSLEDSLNDTQNRTAQEIDQYNKIILALENELGQVRAQVERQGLDYQTLLNLKMKLEAEIVTYHGLLEGAGPEDNIPDDDKVDFSLEQALQAAPPPASLKRVLIINQEVVDGEVVSQTAHESIPTNGEQTWEEEEEELEKEELEDVAAPESVSPAKENGGKESNTADRQAGEGEGEDREEDGDGVEPSDTPPLEDEPAPEGED</sequence>